<evidence type="ECO:0000313" key="2">
    <source>
        <dbReference type="Proteomes" id="UP001055879"/>
    </source>
</evidence>
<organism evidence="1 2">
    <name type="scientific">Arctium lappa</name>
    <name type="common">Greater burdock</name>
    <name type="synonym">Lappa major</name>
    <dbReference type="NCBI Taxonomy" id="4217"/>
    <lineage>
        <taxon>Eukaryota</taxon>
        <taxon>Viridiplantae</taxon>
        <taxon>Streptophyta</taxon>
        <taxon>Embryophyta</taxon>
        <taxon>Tracheophyta</taxon>
        <taxon>Spermatophyta</taxon>
        <taxon>Magnoliopsida</taxon>
        <taxon>eudicotyledons</taxon>
        <taxon>Gunneridae</taxon>
        <taxon>Pentapetalae</taxon>
        <taxon>asterids</taxon>
        <taxon>campanulids</taxon>
        <taxon>Asterales</taxon>
        <taxon>Asteraceae</taxon>
        <taxon>Carduoideae</taxon>
        <taxon>Cardueae</taxon>
        <taxon>Arctiinae</taxon>
        <taxon>Arctium</taxon>
    </lineage>
</organism>
<dbReference type="Proteomes" id="UP001055879">
    <property type="component" value="Linkage Group LG01"/>
</dbReference>
<accession>A0ACB9FP12</accession>
<sequence length="376" mass="43954">MAISVDKSYFEGFKRSPASKPPFTLGDIKKAIPPHCFERSMIRSFFYLFRDIISVVILYHIATTYIPNLPHPLRYFAWPIYWCLQGFMFMAIWVLGHECGHHAFSDYSWLDDTVGFVIHSFVFTPFFSWKLSHRRHHLNTGSLERDEVYVPKPKSKRGSVAILFNNTMGLILTLAIKLSLGWYIYLSINAAGRPYDRFASHYDPQSPIFSDNERVLIVLSDLGLLSMMYMLYTWATIQGFATVFFVYGGPLMVMNAFLVTVTYLQHTHLSLPRFDDNGWNWMNGALSTVDRDFGFLNKVFHNVTDTHVVHHLFSYLPHYHAMEATKAMVPILGEFYQFDKTPFMLALWRESKKCVYIEPDEDSEKNKGIYWYNYKY</sequence>
<reference evidence="2" key="1">
    <citation type="journal article" date="2022" name="Mol. Ecol. Resour.">
        <title>The genomes of chicory, endive, great burdock and yacon provide insights into Asteraceae palaeo-polyploidization history and plant inulin production.</title>
        <authorList>
            <person name="Fan W."/>
            <person name="Wang S."/>
            <person name="Wang H."/>
            <person name="Wang A."/>
            <person name="Jiang F."/>
            <person name="Liu H."/>
            <person name="Zhao H."/>
            <person name="Xu D."/>
            <person name="Zhang Y."/>
        </authorList>
    </citation>
    <scope>NUCLEOTIDE SEQUENCE [LARGE SCALE GENOMIC DNA]</scope>
    <source>
        <strain evidence="2">cv. Niubang</strain>
    </source>
</reference>
<name>A0ACB9FP12_ARCLA</name>
<gene>
    <name evidence="1" type="ORF">L6452_03711</name>
</gene>
<reference evidence="1 2" key="2">
    <citation type="journal article" date="2022" name="Mol. Ecol. Resour.">
        <title>The genomes of chicory, endive, great burdock and yacon provide insights into Asteraceae paleo-polyploidization history and plant inulin production.</title>
        <authorList>
            <person name="Fan W."/>
            <person name="Wang S."/>
            <person name="Wang H."/>
            <person name="Wang A."/>
            <person name="Jiang F."/>
            <person name="Liu H."/>
            <person name="Zhao H."/>
            <person name="Xu D."/>
            <person name="Zhang Y."/>
        </authorList>
    </citation>
    <scope>NUCLEOTIDE SEQUENCE [LARGE SCALE GENOMIC DNA]</scope>
    <source>
        <strain evidence="2">cv. Niubang</strain>
    </source>
</reference>
<dbReference type="EMBL" id="CM042047">
    <property type="protein sequence ID" value="KAI3772525.1"/>
    <property type="molecule type" value="Genomic_DNA"/>
</dbReference>
<protein>
    <submittedName>
        <fullName evidence="1">Uncharacterized protein</fullName>
    </submittedName>
</protein>
<proteinExistence type="predicted"/>
<evidence type="ECO:0000313" key="1">
    <source>
        <dbReference type="EMBL" id="KAI3772525.1"/>
    </source>
</evidence>
<keyword evidence="2" id="KW-1185">Reference proteome</keyword>
<comment type="caution">
    <text evidence="1">The sequence shown here is derived from an EMBL/GenBank/DDBJ whole genome shotgun (WGS) entry which is preliminary data.</text>
</comment>